<accession>A0A9D2S525</accession>
<comment type="caution">
    <text evidence="3">The sequence shown here is derived from an EMBL/GenBank/DDBJ whole genome shotgun (WGS) entry which is preliminary data.</text>
</comment>
<reference evidence="3" key="1">
    <citation type="journal article" date="2021" name="PeerJ">
        <title>Extensive microbial diversity within the chicken gut microbiome revealed by metagenomics and culture.</title>
        <authorList>
            <person name="Gilroy R."/>
            <person name="Ravi A."/>
            <person name="Getino M."/>
            <person name="Pursley I."/>
            <person name="Horton D.L."/>
            <person name="Alikhan N.F."/>
            <person name="Baker D."/>
            <person name="Gharbi K."/>
            <person name="Hall N."/>
            <person name="Watson M."/>
            <person name="Adriaenssens E.M."/>
            <person name="Foster-Nyarko E."/>
            <person name="Jarju S."/>
            <person name="Secka A."/>
            <person name="Antonio M."/>
            <person name="Oren A."/>
            <person name="Chaudhuri R.R."/>
            <person name="La Ragione R."/>
            <person name="Hildebrand F."/>
            <person name="Pallen M.J."/>
        </authorList>
    </citation>
    <scope>NUCLEOTIDE SEQUENCE</scope>
    <source>
        <strain evidence="3">CHK189-11263</strain>
    </source>
</reference>
<feature type="binding site" evidence="2">
    <location>
        <position position="41"/>
    </location>
    <ligand>
        <name>Fe cation</name>
        <dbReference type="ChEBI" id="CHEBI:24875"/>
        <label>1</label>
    </ligand>
</feature>
<dbReference type="Proteomes" id="UP000824208">
    <property type="component" value="Unassembled WGS sequence"/>
</dbReference>
<evidence type="ECO:0000313" key="3">
    <source>
        <dbReference type="EMBL" id="HJB57253.1"/>
    </source>
</evidence>
<organism evidence="3 4">
    <name type="scientific">Candidatus Flavonifractor intestinipullorum</name>
    <dbReference type="NCBI Taxonomy" id="2838587"/>
    <lineage>
        <taxon>Bacteria</taxon>
        <taxon>Bacillati</taxon>
        <taxon>Bacillota</taxon>
        <taxon>Clostridia</taxon>
        <taxon>Eubacteriales</taxon>
        <taxon>Oscillospiraceae</taxon>
        <taxon>Flavonifractor</taxon>
    </lineage>
</organism>
<keyword evidence="2" id="KW-0479">Metal-binding</keyword>
<dbReference type="InterPro" id="IPR005235">
    <property type="entry name" value="YmdB-like"/>
</dbReference>
<feature type="binding site" evidence="2">
    <location>
        <position position="42"/>
    </location>
    <ligand>
        <name>Fe cation</name>
        <dbReference type="ChEBI" id="CHEBI:24875"/>
        <label>1</label>
    </ligand>
</feature>
<feature type="binding site" evidence="2">
    <location>
        <position position="151"/>
    </location>
    <ligand>
        <name>Fe cation</name>
        <dbReference type="ChEBI" id="CHEBI:24875"/>
        <label>2</label>
    </ligand>
</feature>
<dbReference type="InterPro" id="IPR029052">
    <property type="entry name" value="Metallo-depent_PP-like"/>
</dbReference>
<feature type="binding site" evidence="2">
    <location>
        <position position="10"/>
    </location>
    <ligand>
        <name>Fe cation</name>
        <dbReference type="ChEBI" id="CHEBI:24875"/>
        <label>1</label>
    </ligand>
</feature>
<dbReference type="Pfam" id="PF13277">
    <property type="entry name" value="YmdB"/>
    <property type="match status" value="1"/>
</dbReference>
<feature type="binding site" evidence="2">
    <location>
        <position position="176"/>
    </location>
    <ligand>
        <name>Fe cation</name>
        <dbReference type="ChEBI" id="CHEBI:24875"/>
        <label>2</label>
    </ligand>
</feature>
<protein>
    <submittedName>
        <fullName evidence="3">YmdB family metallophosphoesterase</fullName>
    </submittedName>
</protein>
<reference evidence="3" key="2">
    <citation type="submission" date="2021-04" db="EMBL/GenBank/DDBJ databases">
        <authorList>
            <person name="Gilroy R."/>
        </authorList>
    </citation>
    <scope>NUCLEOTIDE SEQUENCE</scope>
    <source>
        <strain evidence="3">CHK189-11263</strain>
    </source>
</reference>
<feature type="active site" description="Proton donor" evidence="1">
    <location>
        <position position="69"/>
    </location>
</feature>
<evidence type="ECO:0000313" key="4">
    <source>
        <dbReference type="Proteomes" id="UP000824208"/>
    </source>
</evidence>
<proteinExistence type="predicted"/>
<evidence type="ECO:0000256" key="2">
    <source>
        <dbReference type="PIRSR" id="PIRSR004789-51"/>
    </source>
</evidence>
<feature type="binding site" evidence="2">
    <location>
        <position position="178"/>
    </location>
    <ligand>
        <name>Fe cation</name>
        <dbReference type="ChEBI" id="CHEBI:24875"/>
        <label>1</label>
    </ligand>
</feature>
<dbReference type="PANTHER" id="PTHR36303">
    <property type="entry name" value="2',3'-CYCLIC-NUCLEOTIDE 2'-PHOSPHODIESTERASE"/>
    <property type="match status" value="1"/>
</dbReference>
<dbReference type="GO" id="GO:0004113">
    <property type="term" value="F:2',3'-cyclic-nucleotide 3'-phosphodiesterase activity"/>
    <property type="evidence" value="ECO:0007669"/>
    <property type="project" value="TreeGrafter"/>
</dbReference>
<dbReference type="PIRSF" id="PIRSF004789">
    <property type="entry name" value="DR1281"/>
    <property type="match status" value="1"/>
</dbReference>
<dbReference type="Gene3D" id="3.60.21.10">
    <property type="match status" value="1"/>
</dbReference>
<dbReference type="PANTHER" id="PTHR36303:SF1">
    <property type="entry name" value="2',3'-CYCLIC-NUCLEOTIDE 2'-PHOSPHODIESTERASE"/>
    <property type="match status" value="1"/>
</dbReference>
<dbReference type="EMBL" id="DWYC01000057">
    <property type="protein sequence ID" value="HJB57253.1"/>
    <property type="molecule type" value="Genomic_DNA"/>
</dbReference>
<sequence>MILRILAVGDVVGEAGLDLLSRRLRKLKREHDVHFTVVNGENASGVGILPRQADDIFAAGADVITLGNHTWNRLQIARYLDENSYILRPANFSPAVPGRGWGVYEGPRGLRIGVLNLIGRCELDSNADNPFTAARRILEGAEADVVLVDFHAEATSEKGALAWHLDGMAQALWGTHTHVPTADGQVLPKGLGFVTDLGMTGPAHSVLGIRPEQAINRFLGGLPQRFESAEGPRKLNSVLFSIDTASRRCVGVERLDLWEDGTPACAAR</sequence>
<feature type="binding site" evidence="2">
    <location>
        <position position="41"/>
    </location>
    <ligand>
        <name>Fe cation</name>
        <dbReference type="ChEBI" id="CHEBI:24875"/>
        <label>2</label>
    </ligand>
</feature>
<dbReference type="AlphaFoldDB" id="A0A9D2S525"/>
<feature type="binding site" evidence="2">
    <location>
        <position position="68"/>
    </location>
    <ligand>
        <name>Fe cation</name>
        <dbReference type="ChEBI" id="CHEBI:24875"/>
        <label>2</label>
    </ligand>
</feature>
<dbReference type="GO" id="GO:0046872">
    <property type="term" value="F:metal ion binding"/>
    <property type="evidence" value="ECO:0007669"/>
    <property type="project" value="UniProtKB-KW"/>
</dbReference>
<name>A0A9D2S525_9FIRM</name>
<evidence type="ECO:0000256" key="1">
    <source>
        <dbReference type="PIRSR" id="PIRSR004789-50"/>
    </source>
</evidence>
<gene>
    <name evidence="3" type="ORF">H9714_06860</name>
</gene>
<dbReference type="SUPFAM" id="SSF56300">
    <property type="entry name" value="Metallo-dependent phosphatases"/>
    <property type="match status" value="1"/>
</dbReference>